<evidence type="ECO:0000313" key="4">
    <source>
        <dbReference type="Proteomes" id="UP000320404"/>
    </source>
</evidence>
<dbReference type="InterPro" id="IPR035919">
    <property type="entry name" value="EAL_sf"/>
</dbReference>
<sequence>MGEKTMGPALPPTGGAKDRAPVPDNQLAAIKIREAMAAGAFCLNFQPTVSLDESDEQYFEVRCGLAYDSDSLSARQLFDVANKQQLGGELDRWIITRVFKLLRLSNQPHLNLSVWIGRATIQDPQFMDWIASQLCDSATMPGQVIFQISERDVLPDEAAAQQIFQSLKGMGFRICLVQRTDALSSAATSRHLSLNHSRDLSRNLTQGLTRDLPRNVSLDSPLNLPLDYLKLAPEYIHNIEHESKRRLRLKKQIAALNRQGIRVIAAQLDDILLLPILWKAGVDFAQGNCLWAPDQKINTGIPHHQVICLN</sequence>
<comment type="caution">
    <text evidence="3">The sequence shown here is derived from an EMBL/GenBank/DDBJ whole genome shotgun (WGS) entry which is preliminary data.</text>
</comment>
<dbReference type="PANTHER" id="PTHR33121:SF23">
    <property type="entry name" value="CYCLIC DI-GMP PHOSPHODIESTERASE PDEB"/>
    <property type="match status" value="1"/>
</dbReference>
<dbReference type="AlphaFoldDB" id="A0A520S6K9"/>
<proteinExistence type="predicted"/>
<dbReference type="Gene3D" id="3.20.20.450">
    <property type="entry name" value="EAL domain"/>
    <property type="match status" value="1"/>
</dbReference>
<dbReference type="InterPro" id="IPR001633">
    <property type="entry name" value="EAL_dom"/>
</dbReference>
<accession>A0A520S6K9</accession>
<dbReference type="InterPro" id="IPR050706">
    <property type="entry name" value="Cyclic-di-GMP_PDE-like"/>
</dbReference>
<dbReference type="EMBL" id="SHAH01000007">
    <property type="protein sequence ID" value="RZO78029.1"/>
    <property type="molecule type" value="Genomic_DNA"/>
</dbReference>
<dbReference type="SUPFAM" id="SSF141868">
    <property type="entry name" value="EAL domain-like"/>
    <property type="match status" value="2"/>
</dbReference>
<dbReference type="SMART" id="SM00052">
    <property type="entry name" value="EAL"/>
    <property type="match status" value="1"/>
</dbReference>
<dbReference type="Proteomes" id="UP000320404">
    <property type="component" value="Unassembled WGS sequence"/>
</dbReference>
<reference evidence="3 4" key="1">
    <citation type="submission" date="2019-02" db="EMBL/GenBank/DDBJ databases">
        <title>Prokaryotic population dynamics and viral predation in marine succession experiment using metagenomics: the confinement effect.</title>
        <authorList>
            <person name="Haro-Moreno J.M."/>
            <person name="Rodriguez-Valera F."/>
            <person name="Lopez-Perez M."/>
        </authorList>
    </citation>
    <scope>NUCLEOTIDE SEQUENCE [LARGE SCALE GENOMIC DNA]</scope>
    <source>
        <strain evidence="3">MED-G158</strain>
    </source>
</reference>
<evidence type="ECO:0000313" key="3">
    <source>
        <dbReference type="EMBL" id="RZO78029.1"/>
    </source>
</evidence>
<organism evidence="3 4">
    <name type="scientific">OM182 bacterium</name>
    <dbReference type="NCBI Taxonomy" id="2510334"/>
    <lineage>
        <taxon>Bacteria</taxon>
        <taxon>Pseudomonadati</taxon>
        <taxon>Pseudomonadota</taxon>
        <taxon>Gammaproteobacteria</taxon>
        <taxon>OMG group</taxon>
        <taxon>OM182 clade</taxon>
    </lineage>
</organism>
<dbReference type="PROSITE" id="PS50883">
    <property type="entry name" value="EAL"/>
    <property type="match status" value="1"/>
</dbReference>
<dbReference type="GO" id="GO:0071111">
    <property type="term" value="F:cyclic-guanylate-specific phosphodiesterase activity"/>
    <property type="evidence" value="ECO:0007669"/>
    <property type="project" value="InterPro"/>
</dbReference>
<dbReference type="CDD" id="cd01948">
    <property type="entry name" value="EAL"/>
    <property type="match status" value="1"/>
</dbReference>
<gene>
    <name evidence="3" type="ORF">EVA69_01030</name>
</gene>
<dbReference type="PANTHER" id="PTHR33121">
    <property type="entry name" value="CYCLIC DI-GMP PHOSPHODIESTERASE PDEF"/>
    <property type="match status" value="1"/>
</dbReference>
<feature type="domain" description="EAL" evidence="2">
    <location>
        <begin position="25"/>
        <end position="307"/>
    </location>
</feature>
<name>A0A520S6K9_9GAMM</name>
<protein>
    <submittedName>
        <fullName evidence="3">EAL domain-containing protein</fullName>
    </submittedName>
</protein>
<dbReference type="Pfam" id="PF00563">
    <property type="entry name" value="EAL"/>
    <property type="match status" value="2"/>
</dbReference>
<evidence type="ECO:0000256" key="1">
    <source>
        <dbReference type="SAM" id="MobiDB-lite"/>
    </source>
</evidence>
<feature type="region of interest" description="Disordered" evidence="1">
    <location>
        <begin position="1"/>
        <end position="22"/>
    </location>
</feature>
<evidence type="ECO:0000259" key="2">
    <source>
        <dbReference type="PROSITE" id="PS50883"/>
    </source>
</evidence>